<evidence type="ECO:0000256" key="6">
    <source>
        <dbReference type="ARBA" id="ARBA00050313"/>
    </source>
</evidence>
<evidence type="ECO:0000256" key="1">
    <source>
        <dbReference type="ARBA" id="ARBA00004945"/>
    </source>
</evidence>
<evidence type="ECO:0000256" key="5">
    <source>
        <dbReference type="ARBA" id="ARBA00023167"/>
    </source>
</evidence>
<dbReference type="Gene3D" id="3.40.50.1580">
    <property type="entry name" value="Nucleoside phosphorylase domain"/>
    <property type="match status" value="1"/>
</dbReference>
<dbReference type="PATRIC" id="fig|81857.3.peg.265"/>
<keyword evidence="10" id="KW-1185">Reference proteome</keyword>
<feature type="domain" description="Nucleoside phosphorylase" evidence="7">
    <location>
        <begin position="2"/>
        <end position="227"/>
    </location>
</feature>
<evidence type="ECO:0000256" key="2">
    <source>
        <dbReference type="ARBA" id="ARBA00011974"/>
    </source>
</evidence>
<dbReference type="Proteomes" id="UP000051645">
    <property type="component" value="Unassembled WGS sequence"/>
</dbReference>
<keyword evidence="3" id="KW-0028">Amino-acid biosynthesis</keyword>
<dbReference type="OrthoDB" id="9792278at2"/>
<dbReference type="EMBL" id="JQAT01000001">
    <property type="protein sequence ID" value="KRN29375.1"/>
    <property type="molecule type" value="Genomic_DNA"/>
</dbReference>
<comment type="caution">
    <text evidence="9">The sequence shown here is derived from an EMBL/GenBank/DDBJ whole genome shotgun (WGS) entry which is preliminary data.</text>
</comment>
<dbReference type="EC" id="3.2.2.9" evidence="2"/>
<dbReference type="GO" id="GO:0005829">
    <property type="term" value="C:cytosol"/>
    <property type="evidence" value="ECO:0007669"/>
    <property type="project" value="TreeGrafter"/>
</dbReference>
<dbReference type="RefSeq" id="WP_057768690.1">
    <property type="nucleotide sequence ID" value="NZ_JQAT01000001.1"/>
</dbReference>
<evidence type="ECO:0000256" key="4">
    <source>
        <dbReference type="ARBA" id="ARBA00022801"/>
    </source>
</evidence>
<organism evidence="9 10">
    <name type="scientific">Lactobacillus selangorensis</name>
    <dbReference type="NCBI Taxonomy" id="81857"/>
    <lineage>
        <taxon>Bacteria</taxon>
        <taxon>Bacillati</taxon>
        <taxon>Bacillota</taxon>
        <taxon>Bacilli</taxon>
        <taxon>Lactobacillales</taxon>
        <taxon>Lactobacillaceae</taxon>
        <taxon>Lactobacillus</taxon>
    </lineage>
</organism>
<dbReference type="InterPro" id="IPR035994">
    <property type="entry name" value="Nucleoside_phosphorylase_sf"/>
</dbReference>
<reference evidence="10 11" key="1">
    <citation type="journal article" date="2015" name="Genome Announc.">
        <title>Expanding the biotechnology potential of lactobacilli through comparative genomics of 213 strains and associated genera.</title>
        <authorList>
            <person name="Sun Z."/>
            <person name="Harris H.M."/>
            <person name="McCann A."/>
            <person name="Guo C."/>
            <person name="Argimon S."/>
            <person name="Zhang W."/>
            <person name="Yang X."/>
            <person name="Jeffery I.B."/>
            <person name="Cooney J.C."/>
            <person name="Kagawa T.F."/>
            <person name="Liu W."/>
            <person name="Song Y."/>
            <person name="Salvetti E."/>
            <person name="Wrobel A."/>
            <person name="Rasinkangas P."/>
            <person name="Parkhill J."/>
            <person name="Rea M.C."/>
            <person name="O'Sullivan O."/>
            <person name="Ritari J."/>
            <person name="Douillard F.P."/>
            <person name="Paul Ross R."/>
            <person name="Yang R."/>
            <person name="Briner A.E."/>
            <person name="Felis G.E."/>
            <person name="de Vos W.M."/>
            <person name="Barrangou R."/>
            <person name="Klaenhammer T.R."/>
            <person name="Caufield P.W."/>
            <person name="Cui Y."/>
            <person name="Zhang H."/>
            <person name="O'Toole P.W."/>
        </authorList>
    </citation>
    <scope>NUCLEOTIDE SEQUENCE [LARGE SCALE GENOMIC DNA]</scope>
    <source>
        <strain evidence="8 11">ATCC BAA-66</strain>
        <strain evidence="9 10">DSM 13344</strain>
    </source>
</reference>
<dbReference type="GO" id="GO:0009164">
    <property type="term" value="P:nucleoside catabolic process"/>
    <property type="evidence" value="ECO:0007669"/>
    <property type="project" value="InterPro"/>
</dbReference>
<dbReference type="InterPro" id="IPR000845">
    <property type="entry name" value="Nucleoside_phosphorylase_d"/>
</dbReference>
<dbReference type="STRING" id="81857.IV38_GL000259"/>
<name>A0A0R2G0M4_9LACO</name>
<keyword evidence="4" id="KW-0378">Hydrolase</keyword>
<dbReference type="GO" id="GO:0008782">
    <property type="term" value="F:adenosylhomocysteine nucleosidase activity"/>
    <property type="evidence" value="ECO:0007669"/>
    <property type="project" value="UniProtKB-EC"/>
</dbReference>
<dbReference type="GO" id="GO:0019509">
    <property type="term" value="P:L-methionine salvage from methylthioadenosine"/>
    <property type="evidence" value="ECO:0007669"/>
    <property type="project" value="UniProtKB-UniPathway"/>
</dbReference>
<evidence type="ECO:0000259" key="7">
    <source>
        <dbReference type="Pfam" id="PF01048"/>
    </source>
</evidence>
<dbReference type="PANTHER" id="PTHR46832">
    <property type="entry name" value="5'-METHYLTHIOADENOSINE/S-ADENOSYLHOMOCYSTEINE NUCLEOSIDASE"/>
    <property type="match status" value="1"/>
</dbReference>
<dbReference type="CDD" id="cd09008">
    <property type="entry name" value="MTAN"/>
    <property type="match status" value="1"/>
</dbReference>
<dbReference type="PANTHER" id="PTHR46832:SF1">
    <property type="entry name" value="5'-METHYLTHIOADENOSINE_S-ADENOSYLHOMOCYSTEINE NUCLEOSIDASE"/>
    <property type="match status" value="1"/>
</dbReference>
<evidence type="ECO:0000313" key="8">
    <source>
        <dbReference type="EMBL" id="KRN29375.1"/>
    </source>
</evidence>
<evidence type="ECO:0000313" key="9">
    <source>
        <dbReference type="EMBL" id="KRN34096.1"/>
    </source>
</evidence>
<protein>
    <recommendedName>
        <fullName evidence="2">adenosylhomocysteine nucleosidase</fullName>
        <ecNumber evidence="2">3.2.2.9</ecNumber>
    </recommendedName>
</protein>
<dbReference type="Proteomes" id="UP000051751">
    <property type="component" value="Unassembled WGS sequence"/>
</dbReference>
<dbReference type="InterPro" id="IPR010049">
    <property type="entry name" value="MTA_SAH_Nsdase"/>
</dbReference>
<dbReference type="GO" id="GO:0008930">
    <property type="term" value="F:methylthioadenosine nucleosidase activity"/>
    <property type="evidence" value="ECO:0007669"/>
    <property type="project" value="InterPro"/>
</dbReference>
<dbReference type="GO" id="GO:0019284">
    <property type="term" value="P:L-methionine salvage from S-adenosylmethionine"/>
    <property type="evidence" value="ECO:0007669"/>
    <property type="project" value="TreeGrafter"/>
</dbReference>
<dbReference type="NCBIfam" id="NF004079">
    <property type="entry name" value="PRK05584.1"/>
    <property type="match status" value="1"/>
</dbReference>
<dbReference type="Pfam" id="PF01048">
    <property type="entry name" value="PNP_UDP_1"/>
    <property type="match status" value="1"/>
</dbReference>
<dbReference type="AlphaFoldDB" id="A0A0R2G0M4"/>
<dbReference type="SUPFAM" id="SSF53167">
    <property type="entry name" value="Purine and uridine phosphorylases"/>
    <property type="match status" value="1"/>
</dbReference>
<comment type="pathway">
    <text evidence="1">Amino-acid biosynthesis; L-methionine biosynthesis via salvage pathway; S-methyl-5-thio-alpha-D-ribose 1-phosphate from S-methyl-5'-thioadenosine (hydrolase route): step 1/2.</text>
</comment>
<dbReference type="EMBL" id="JQAZ01000001">
    <property type="protein sequence ID" value="KRN34096.1"/>
    <property type="molecule type" value="Genomic_DNA"/>
</dbReference>
<dbReference type="UniPathway" id="UPA00904">
    <property type="reaction ID" value="UER00871"/>
</dbReference>
<evidence type="ECO:0000313" key="11">
    <source>
        <dbReference type="Proteomes" id="UP000051751"/>
    </source>
</evidence>
<sequence length="232" mass="24292">MKIGIICAMEEEIRTLLTKLDSDQVTEVAGNTFHQGQIGKQEVTLVQSGIGKVQAAMTTAIMLDRWDLDVVINTGSAGGIGQGLHIGDVVISDGVGYHDVDVTGSGYLPGQLPGQPQIFTADPHFVAEIAAAAKEVGLPAHVGLIVSGDQFIAGAAESQKILKCYPQALASEMEGAAIGQVATQFKVPFVVIRAMSDVGDADAEVNFDDFVVEAGKKSAAMVLAFLKQADHE</sequence>
<gene>
    <name evidence="8" type="ORF">IV38_GL000259</name>
    <name evidence="9" type="ORF">IV40_GL000410</name>
</gene>
<comment type="catalytic activity">
    <reaction evidence="6">
        <text>5'-deoxyadenosine + H2O = 5-deoxy-D-ribose + adenine</text>
        <dbReference type="Rhea" id="RHEA:29859"/>
        <dbReference type="ChEBI" id="CHEBI:15377"/>
        <dbReference type="ChEBI" id="CHEBI:16708"/>
        <dbReference type="ChEBI" id="CHEBI:17319"/>
        <dbReference type="ChEBI" id="CHEBI:149540"/>
        <dbReference type="EC" id="3.2.2.9"/>
    </reaction>
    <physiologicalReaction direction="left-to-right" evidence="6">
        <dbReference type="Rhea" id="RHEA:29860"/>
    </physiologicalReaction>
</comment>
<dbReference type="FunFam" id="3.40.50.1580:FF:000001">
    <property type="entry name" value="MTA/SAH nucleosidase family protein"/>
    <property type="match status" value="1"/>
</dbReference>
<dbReference type="NCBIfam" id="TIGR01704">
    <property type="entry name" value="MTA_SAH-Nsdase"/>
    <property type="match status" value="1"/>
</dbReference>
<keyword evidence="5" id="KW-0486">Methionine biosynthesis</keyword>
<accession>A0A0R2G0M4</accession>
<evidence type="ECO:0000313" key="10">
    <source>
        <dbReference type="Proteomes" id="UP000051645"/>
    </source>
</evidence>
<evidence type="ECO:0000256" key="3">
    <source>
        <dbReference type="ARBA" id="ARBA00022605"/>
    </source>
</evidence>
<proteinExistence type="predicted"/>